<dbReference type="Proteomes" id="UP001320119">
    <property type="component" value="Chromosome"/>
</dbReference>
<accession>A0AAN2BMB1</accession>
<evidence type="ECO:0000313" key="2">
    <source>
        <dbReference type="Proteomes" id="UP001320119"/>
    </source>
</evidence>
<dbReference type="KEGG" id="marq:MARGE09_P4087"/>
<name>A0AAN2BMB1_9GAMM</name>
<dbReference type="AlphaFoldDB" id="A0AAN2BMB1"/>
<evidence type="ECO:0000313" key="1">
    <source>
        <dbReference type="EMBL" id="BCD99885.1"/>
    </source>
</evidence>
<keyword evidence="2" id="KW-1185">Reference proteome</keyword>
<reference evidence="1 2" key="1">
    <citation type="journal article" date="2022" name="IScience">
        <title>An ultrasensitive nanofiber-based assay for enzymatic hydrolysis and deep-sea microbial degradation of cellulose.</title>
        <authorList>
            <person name="Tsudome M."/>
            <person name="Tachioka M."/>
            <person name="Miyazaki M."/>
            <person name="Uchimura K."/>
            <person name="Tsuda M."/>
            <person name="Takaki Y."/>
            <person name="Deguchi S."/>
        </authorList>
    </citation>
    <scope>NUCLEOTIDE SEQUENCE [LARGE SCALE GENOMIC DNA]</scope>
    <source>
        <strain evidence="1 2">GE09</strain>
    </source>
</reference>
<dbReference type="RefSeq" id="WP_236985184.1">
    <property type="nucleotide sequence ID" value="NZ_AP023086.1"/>
</dbReference>
<proteinExistence type="predicted"/>
<sequence>MLKNQFPLSLFMLTCLGGLNACGDSDSSPSDLALKHESSLTNHEPVGSLMPRGLASNSGIWRVTREYQDSIRDITGGLDTNAIELYDSSTGSYIPLEHTRSYIRDTYSRDVSILTIEHESTTQTQSIFCFGQDNCATTQDEFEQQRSLFILGERSTRWCEQGITETVIAIDPTSYRIEANCSDHWGATVLFEHISDDPAGSLGRLAFNAALYTPLDTYMGISGSFNSSRIEVVSGGAIDYSVYESYTIHAPYSDDELTLRITAEVETPDQDFKIFETGRHYNFLGQGAELEGSTVLLSITWTSDAFADDSMSHNILATYEGTLEVVSADDYSAHIVIDAITSGGTPIYTELVLDLY</sequence>
<dbReference type="EMBL" id="AP023086">
    <property type="protein sequence ID" value="BCD99885.1"/>
    <property type="molecule type" value="Genomic_DNA"/>
</dbReference>
<protein>
    <submittedName>
        <fullName evidence="1">Uncharacterized protein</fullName>
    </submittedName>
</protein>
<organism evidence="1 2">
    <name type="scientific">Marinagarivorans cellulosilyticus</name>
    <dbReference type="NCBI Taxonomy" id="2721545"/>
    <lineage>
        <taxon>Bacteria</taxon>
        <taxon>Pseudomonadati</taxon>
        <taxon>Pseudomonadota</taxon>
        <taxon>Gammaproteobacteria</taxon>
        <taxon>Cellvibrionales</taxon>
        <taxon>Cellvibrionaceae</taxon>
        <taxon>Marinagarivorans</taxon>
    </lineage>
</organism>
<gene>
    <name evidence="1" type="ORF">MARGE09_P4087</name>
</gene>